<keyword evidence="3 5" id="KW-0067">ATP-binding</keyword>
<dbReference type="SMART" id="SM00382">
    <property type="entry name" value="AAA"/>
    <property type="match status" value="1"/>
</dbReference>
<sequence length="206" mass="23973">MRIEVEQLGKKFQREWIFRNVSLTLKQGQPCAFTGPNGSGKSTFLLMLAGLMPPTVGKVIYFQQDKALEEETVYQQVSIAAPYVELVEEFTLQEFLEFHTALKPLQSGMTVSALLERMYLREARQKYIHQFSSGMKQRLKLGISFYAQNPVLLLDEPCSNLDQQGIHWYQEEVRRLIKDKLVVICSNQTYEYDFCQQVVDIVQYKR</sequence>
<dbReference type="InterPro" id="IPR051782">
    <property type="entry name" value="ABC_Transporter_VariousFunc"/>
</dbReference>
<dbReference type="PANTHER" id="PTHR42939:SF1">
    <property type="entry name" value="ABC TRANSPORTER ATP-BINDING PROTEIN ALBC-RELATED"/>
    <property type="match status" value="1"/>
</dbReference>
<dbReference type="InterPro" id="IPR027417">
    <property type="entry name" value="P-loop_NTPase"/>
</dbReference>
<dbReference type="EMBL" id="CP120682">
    <property type="protein sequence ID" value="WKN39737.1"/>
    <property type="molecule type" value="Genomic_DNA"/>
</dbReference>
<evidence type="ECO:0000256" key="1">
    <source>
        <dbReference type="ARBA" id="ARBA00022448"/>
    </source>
</evidence>
<dbReference type="AlphaFoldDB" id="A0AA49JJD8"/>
<dbReference type="InterPro" id="IPR003439">
    <property type="entry name" value="ABC_transporter-like_ATP-bd"/>
</dbReference>
<dbReference type="GO" id="GO:0016887">
    <property type="term" value="F:ATP hydrolysis activity"/>
    <property type="evidence" value="ECO:0007669"/>
    <property type="project" value="InterPro"/>
</dbReference>
<dbReference type="Gene3D" id="3.40.50.300">
    <property type="entry name" value="P-loop containing nucleotide triphosphate hydrolases"/>
    <property type="match status" value="1"/>
</dbReference>
<evidence type="ECO:0000313" key="5">
    <source>
        <dbReference type="EMBL" id="WKN39737.1"/>
    </source>
</evidence>
<dbReference type="PROSITE" id="PS50893">
    <property type="entry name" value="ABC_TRANSPORTER_2"/>
    <property type="match status" value="1"/>
</dbReference>
<evidence type="ECO:0000256" key="2">
    <source>
        <dbReference type="ARBA" id="ARBA00022741"/>
    </source>
</evidence>
<protein>
    <submittedName>
        <fullName evidence="5">ABC transporter ATP-binding protein</fullName>
    </submittedName>
</protein>
<dbReference type="InterPro" id="IPR003593">
    <property type="entry name" value="AAA+_ATPase"/>
</dbReference>
<keyword evidence="1" id="KW-0813">Transport</keyword>
<feature type="domain" description="ABC transporter" evidence="4">
    <location>
        <begin position="3"/>
        <end position="204"/>
    </location>
</feature>
<dbReference type="SUPFAM" id="SSF52540">
    <property type="entry name" value="P-loop containing nucleoside triphosphate hydrolases"/>
    <property type="match status" value="1"/>
</dbReference>
<gene>
    <name evidence="5" type="ORF">K4G66_13660</name>
</gene>
<reference evidence="5" key="1">
    <citation type="journal article" date="2023" name="Comput. Struct. Biotechnol. J.">
        <title>Discovery of a novel marine Bacteroidetes with a rich repertoire of carbohydrate-active enzymes.</title>
        <authorList>
            <person name="Chen B."/>
            <person name="Liu G."/>
            <person name="Chen Q."/>
            <person name="Wang H."/>
            <person name="Liu L."/>
            <person name="Tang K."/>
        </authorList>
    </citation>
    <scope>NUCLEOTIDE SEQUENCE</scope>
    <source>
        <strain evidence="5">TK19036</strain>
    </source>
</reference>
<evidence type="ECO:0000256" key="3">
    <source>
        <dbReference type="ARBA" id="ARBA00022840"/>
    </source>
</evidence>
<dbReference type="PANTHER" id="PTHR42939">
    <property type="entry name" value="ABC TRANSPORTER ATP-BINDING PROTEIN ALBC-RELATED"/>
    <property type="match status" value="1"/>
</dbReference>
<dbReference type="PROSITE" id="PS00211">
    <property type="entry name" value="ABC_TRANSPORTER_1"/>
    <property type="match status" value="1"/>
</dbReference>
<organism evidence="5">
    <name type="scientific">Roseihalotalea indica</name>
    <dbReference type="NCBI Taxonomy" id="2867963"/>
    <lineage>
        <taxon>Bacteria</taxon>
        <taxon>Pseudomonadati</taxon>
        <taxon>Bacteroidota</taxon>
        <taxon>Cytophagia</taxon>
        <taxon>Cytophagales</taxon>
        <taxon>Catalimonadaceae</taxon>
        <taxon>Roseihalotalea</taxon>
    </lineage>
</organism>
<reference evidence="5" key="2">
    <citation type="journal article" date="2024" name="Antonie Van Leeuwenhoek">
        <title>Roseihalotalea indica gen. nov., sp. nov., a halophilic Bacteroidetes from mesopelagic Southwest Indian Ocean with higher carbohydrate metabolic potential.</title>
        <authorList>
            <person name="Chen B."/>
            <person name="Zhang M."/>
            <person name="Lin D."/>
            <person name="Ye J."/>
            <person name="Tang K."/>
        </authorList>
    </citation>
    <scope>NUCLEOTIDE SEQUENCE</scope>
    <source>
        <strain evidence="5">TK19036</strain>
    </source>
</reference>
<evidence type="ECO:0000259" key="4">
    <source>
        <dbReference type="PROSITE" id="PS50893"/>
    </source>
</evidence>
<dbReference type="InterPro" id="IPR017871">
    <property type="entry name" value="ABC_transporter-like_CS"/>
</dbReference>
<dbReference type="Pfam" id="PF00005">
    <property type="entry name" value="ABC_tran"/>
    <property type="match status" value="1"/>
</dbReference>
<accession>A0AA49JJD8</accession>
<dbReference type="GO" id="GO:0005524">
    <property type="term" value="F:ATP binding"/>
    <property type="evidence" value="ECO:0007669"/>
    <property type="project" value="UniProtKB-KW"/>
</dbReference>
<keyword evidence="2" id="KW-0547">Nucleotide-binding</keyword>
<proteinExistence type="predicted"/>
<name>A0AA49JJD8_9BACT</name>